<gene>
    <name evidence="1" type="ORF">CHESTER_13</name>
    <name evidence="2" type="ORF">CHESTER_213</name>
</gene>
<reference evidence="2 3" key="1">
    <citation type="submission" date="2020-01" db="EMBL/GenBank/DDBJ databases">
        <authorList>
            <person name="Luck C."/>
            <person name="Lieb S."/>
            <person name="Broussard G."/>
        </authorList>
    </citation>
    <scope>NUCLEOTIDE SEQUENCE [LARGE SCALE GENOMIC DNA]</scope>
</reference>
<dbReference type="EMBL" id="MN966732">
    <property type="protein sequence ID" value="QIN96616.1"/>
    <property type="molecule type" value="Genomic_DNA"/>
</dbReference>
<sequence>MQKVIESNRETILAAAKDNNFWGKRLRERKLGLCDAIVKSCGLSQSQLESGFLCDWLEANKPQPKAQPKVKAANKPDANTMTGETQQKLALMPTVEGQKFIVTTAQNNTTVSPVFEQLKTLANEIDATLVVLPVFYNKNAFSSAVESEDEYFAAEVKPYLIENDSWLGEEMAVRVMPSAAVNPTAKYPINKGRDLMAGELVNIIPATKQQMLTKPRMPSQPISEAWATGSCTVYNYTRSGAGSEAEKNHVFGGLFVTVDNGRVDVTNLRQGDDGSLMLLDSGEFGFDVYSYGTDKAYRPAVVLGDLHCEMQDKVAYEKTLNWLHTLKPSLVAVHDILHFETRSHHNRKSGKHLYKMQVLGQTVYNDLIKVIEQLNQIAETTDTVYIVESNHNSALDNWLDDSAYNPKNDPINAKLYYLLNYAMCEALEQGHDKTALELAFTDMLEKANLPKLADNIEFGSMGVSKVVNSYDLSQHGHKGQNGSHGNTTLFSKWNVKMVTGHTHSPMIVGDVYTVGVMAKLNQGYNVGGASSWNHANIVLHPNNTCQLVRVFDLVK</sequence>
<proteinExistence type="predicted"/>
<evidence type="ECO:0000313" key="3">
    <source>
        <dbReference type="Proteomes" id="UP000501678"/>
    </source>
</evidence>
<name>A0A6G8R5F7_9CAUD</name>
<protein>
    <submittedName>
        <fullName evidence="2">A1 protein</fullName>
    </submittedName>
</protein>
<accession>A0A6G8R5F7</accession>
<evidence type="ECO:0000313" key="1">
    <source>
        <dbReference type="EMBL" id="QIN96440.1"/>
    </source>
</evidence>
<dbReference type="EMBL" id="MN966732">
    <property type="protein sequence ID" value="QIN96440.1"/>
    <property type="molecule type" value="Genomic_DNA"/>
</dbReference>
<organism evidence="2 3">
    <name type="scientific">Vibrio phage Chester</name>
    <dbReference type="NCBI Taxonomy" id="2712961"/>
    <lineage>
        <taxon>Viruses</taxon>
        <taxon>Duplodnaviria</taxon>
        <taxon>Heunggongvirae</taxon>
        <taxon>Uroviricota</taxon>
        <taxon>Caudoviricetes</taxon>
        <taxon>Demerecviridae</taxon>
        <taxon>Ermolyevavirinae</taxon>
        <taxon>Thalassavirus</taxon>
        <taxon>Thalassavirus chester</taxon>
    </lineage>
</organism>
<dbReference type="Proteomes" id="UP000501678">
    <property type="component" value="Segment"/>
</dbReference>
<keyword evidence="3" id="KW-1185">Reference proteome</keyword>
<evidence type="ECO:0000313" key="2">
    <source>
        <dbReference type="EMBL" id="QIN96616.1"/>
    </source>
</evidence>